<dbReference type="Pfam" id="PF06458">
    <property type="entry name" value="MucBP"/>
    <property type="match status" value="1"/>
</dbReference>
<name>A0A4D7CUR3_9ENTE</name>
<evidence type="ECO:0000256" key="3">
    <source>
        <dbReference type="SAM" id="Phobius"/>
    </source>
</evidence>
<evidence type="ECO:0000256" key="1">
    <source>
        <dbReference type="ARBA" id="ARBA00022737"/>
    </source>
</evidence>
<feature type="compositionally biased region" description="Low complexity" evidence="2">
    <location>
        <begin position="65"/>
        <end position="76"/>
    </location>
</feature>
<evidence type="ECO:0000313" key="5">
    <source>
        <dbReference type="EMBL" id="QCI86061.1"/>
    </source>
</evidence>
<proteinExistence type="predicted"/>
<organism evidence="5 6">
    <name type="scientific">Vagococcus zengguangii</name>
    <dbReference type="NCBI Taxonomy" id="2571750"/>
    <lineage>
        <taxon>Bacteria</taxon>
        <taxon>Bacillati</taxon>
        <taxon>Bacillota</taxon>
        <taxon>Bacilli</taxon>
        <taxon>Lactobacillales</taxon>
        <taxon>Enterococcaceae</taxon>
        <taxon>Vagococcus</taxon>
    </lineage>
</organism>
<reference evidence="5 6" key="1">
    <citation type="submission" date="2019-04" db="EMBL/GenBank/DDBJ databases">
        <title>Vagococcus sp. nov., isolated from faeces of yaks (Bos grunniens).</title>
        <authorList>
            <person name="Ge Y."/>
        </authorList>
    </citation>
    <scope>NUCLEOTIDE SEQUENCE [LARGE SCALE GENOMIC DNA]</scope>
    <source>
        <strain evidence="5 6">MN-17</strain>
    </source>
</reference>
<feature type="chain" id="PRO_5043444943" evidence="4">
    <location>
        <begin position="23"/>
        <end position="587"/>
    </location>
</feature>
<keyword evidence="3" id="KW-1133">Transmembrane helix</keyword>
<keyword evidence="3" id="KW-0812">Transmembrane</keyword>
<feature type="signal peptide" evidence="4">
    <location>
        <begin position="1"/>
        <end position="22"/>
    </location>
</feature>
<feature type="compositionally biased region" description="Acidic residues" evidence="2">
    <location>
        <begin position="39"/>
        <end position="64"/>
    </location>
</feature>
<dbReference type="InterPro" id="IPR052920">
    <property type="entry name" value="DNA-binding_regulatory"/>
</dbReference>
<dbReference type="Gene3D" id="3.10.20.320">
    <property type="entry name" value="Putative peptidoglycan bound protein (lpxtg motif)"/>
    <property type="match status" value="1"/>
</dbReference>
<dbReference type="Proteomes" id="UP000298615">
    <property type="component" value="Chromosome"/>
</dbReference>
<feature type="compositionally biased region" description="Polar residues" evidence="2">
    <location>
        <begin position="21"/>
        <end position="32"/>
    </location>
</feature>
<keyword evidence="6" id="KW-1185">Reference proteome</keyword>
<dbReference type="PANTHER" id="PTHR43358">
    <property type="entry name" value="ALPHA/BETA-HYDROLASE"/>
    <property type="match status" value="1"/>
</dbReference>
<evidence type="ECO:0000256" key="2">
    <source>
        <dbReference type="SAM" id="MobiDB-lite"/>
    </source>
</evidence>
<dbReference type="AlphaFoldDB" id="A0A4D7CUR3"/>
<sequence length="587" mass="63978">MKKIILPTLLAGLVLTAGQTLADSTESSTDQILTTEVSSETEQELTSEEVTSETEQDLTTEETSTESLEVTTGTTSEEVEQPQTNNQNDDKDLITNLIANTLFKLAFDKAGGESLWVENGIDWMATDRADYTESYKQAIAWYNEQPKEELSLASGAVGYYLANGDSNKTVILAHGYRGSHSIMGPWAKMYYDLGYNVLTPDAQGITTGGKNYIDFGWNEKSNYVNWVNLVNEMNNQEGTILLSGVSMGAATVLMTAGEQLPENVIGVIADSAYTSLEDELNYIIENISTIIDMGSVKLQNKGGLDGLLDPEKLKEALPLVDEKVQTNLGFAMAEVSTVNQVQKATIPVGLIHNSDDTFIPQAFENTLFDNISATKYIYQSPVGNHIGGINMSYTDYVATVKNYIEFFEAGADAKLFSEPITQVVTFVDKDGNVLAEPQTFHGQPGESFEIVLPEIEGYELAGDYQTQYTFGEEQQDISIDIVYTELPEEPEESTPEESTDSSEETGDSSVEDLSSEDSSTEESTISSEETETSDSLDKGTVSSNNNNDSSLPQTGEVVGTSLAIVGSLFVFVAAFLNRKTLSKLVKK</sequence>
<dbReference type="InterPro" id="IPR029058">
    <property type="entry name" value="AB_hydrolase_fold"/>
</dbReference>
<protein>
    <submittedName>
        <fullName evidence="5">Uncharacterized protein</fullName>
    </submittedName>
</protein>
<dbReference type="InterPro" id="IPR009459">
    <property type="entry name" value="MucBP_dom"/>
</dbReference>
<keyword evidence="3" id="KW-0472">Membrane</keyword>
<keyword evidence="1" id="KW-0677">Repeat</keyword>
<evidence type="ECO:0000313" key="6">
    <source>
        <dbReference type="Proteomes" id="UP000298615"/>
    </source>
</evidence>
<dbReference type="PANTHER" id="PTHR43358:SF4">
    <property type="entry name" value="ALPHA_BETA HYDROLASE FOLD-1 DOMAIN-CONTAINING PROTEIN"/>
    <property type="match status" value="1"/>
</dbReference>
<keyword evidence="4" id="KW-0732">Signal</keyword>
<dbReference type="EMBL" id="CP039712">
    <property type="protein sequence ID" value="QCI86061.1"/>
    <property type="molecule type" value="Genomic_DNA"/>
</dbReference>
<dbReference type="OrthoDB" id="9776685at2"/>
<dbReference type="Gene3D" id="3.40.50.1820">
    <property type="entry name" value="alpha/beta hydrolase"/>
    <property type="match status" value="1"/>
</dbReference>
<feature type="region of interest" description="Disordered" evidence="2">
    <location>
        <begin position="21"/>
        <end position="90"/>
    </location>
</feature>
<dbReference type="KEGG" id="vao:FA707_03395"/>
<evidence type="ECO:0000256" key="4">
    <source>
        <dbReference type="SAM" id="SignalP"/>
    </source>
</evidence>
<gene>
    <name evidence="5" type="ORF">FA707_03395</name>
</gene>
<feature type="compositionally biased region" description="Polar residues" evidence="2">
    <location>
        <begin position="540"/>
        <end position="553"/>
    </location>
</feature>
<accession>A0A4D7CUR3</accession>
<dbReference type="RefSeq" id="WP_136952898.1">
    <property type="nucleotide sequence ID" value="NZ_CP039712.1"/>
</dbReference>
<feature type="transmembrane region" description="Helical" evidence="3">
    <location>
        <begin position="557"/>
        <end position="577"/>
    </location>
</feature>
<feature type="compositionally biased region" description="Acidic residues" evidence="2">
    <location>
        <begin position="487"/>
        <end position="520"/>
    </location>
</feature>
<feature type="region of interest" description="Disordered" evidence="2">
    <location>
        <begin position="487"/>
        <end position="553"/>
    </location>
</feature>
<dbReference type="Pfam" id="PF12146">
    <property type="entry name" value="Hydrolase_4"/>
    <property type="match status" value="1"/>
</dbReference>
<dbReference type="SUPFAM" id="SSF53474">
    <property type="entry name" value="alpha/beta-Hydrolases"/>
    <property type="match status" value="1"/>
</dbReference>
<dbReference type="InterPro" id="IPR022742">
    <property type="entry name" value="Hydrolase_4"/>
</dbReference>